<dbReference type="InterPro" id="IPR015943">
    <property type="entry name" value="WD40/YVTN_repeat-like_dom_sf"/>
</dbReference>
<dbReference type="PANTHER" id="PTHR34512:SF30">
    <property type="entry name" value="OUTER MEMBRANE PROTEIN ASSEMBLY FACTOR BAMB"/>
    <property type="match status" value="1"/>
</dbReference>
<dbReference type="SMART" id="SM00564">
    <property type="entry name" value="PQQ"/>
    <property type="match status" value="3"/>
</dbReference>
<dbReference type="InterPro" id="IPR018391">
    <property type="entry name" value="PQQ_b-propeller_rpt"/>
</dbReference>
<dbReference type="EMBL" id="LECT01000025">
    <property type="protein sequence ID" value="KLU04945.1"/>
    <property type="molecule type" value="Genomic_DNA"/>
</dbReference>
<comment type="caution">
    <text evidence="4">The sequence shown here is derived from an EMBL/GenBank/DDBJ whole genome shotgun (WGS) entry which is preliminary data.</text>
</comment>
<feature type="region of interest" description="Disordered" evidence="1">
    <location>
        <begin position="1"/>
        <end position="25"/>
    </location>
</feature>
<feature type="domain" description="Pyrrolo-quinoline quinone repeat" evidence="3">
    <location>
        <begin position="490"/>
        <end position="575"/>
    </location>
</feature>
<evidence type="ECO:0000256" key="2">
    <source>
        <dbReference type="SAM" id="Phobius"/>
    </source>
</evidence>
<dbReference type="STRING" id="595434.RISK_003213"/>
<dbReference type="PATRIC" id="fig|595434.4.peg.3066"/>
<dbReference type="AlphaFoldDB" id="A0A0J1BEJ2"/>
<accession>A0A0J1BEJ2</accession>
<dbReference type="InterPro" id="IPR011047">
    <property type="entry name" value="Quinoprotein_ADH-like_sf"/>
</dbReference>
<proteinExistence type="predicted"/>
<feature type="domain" description="Pyrrolo-quinoline quinone repeat" evidence="3">
    <location>
        <begin position="225"/>
        <end position="408"/>
    </location>
</feature>
<evidence type="ECO:0000259" key="3">
    <source>
        <dbReference type="Pfam" id="PF13360"/>
    </source>
</evidence>
<gene>
    <name evidence="4" type="ORF">RISK_003213</name>
</gene>
<reference evidence="4" key="1">
    <citation type="submission" date="2015-05" db="EMBL/GenBank/DDBJ databases">
        <title>Permanent draft genome of Rhodopirellula islandicus K833.</title>
        <authorList>
            <person name="Kizina J."/>
            <person name="Richter M."/>
            <person name="Glockner F.O."/>
            <person name="Harder J."/>
        </authorList>
    </citation>
    <scope>NUCLEOTIDE SEQUENCE [LARGE SCALE GENOMIC DNA]</scope>
    <source>
        <strain evidence="4">K833</strain>
    </source>
</reference>
<keyword evidence="5" id="KW-1185">Reference proteome</keyword>
<keyword evidence="2" id="KW-0812">Transmembrane</keyword>
<feature type="transmembrane region" description="Helical" evidence="2">
    <location>
        <begin position="69"/>
        <end position="87"/>
    </location>
</feature>
<name>A0A0J1BEJ2_RHOIS</name>
<sequence>MGWSTMTVPPPDPTTDESASPGYETANAVPTDAGRVIRHSSKALVALIAGAIVIGLIQSRAPETDYQKALLQSLAAGGITLLVVFYQLQRASLAAGKAWWVPAGCLALILSAVTLLRFESFSGEMVPRFSWRFKNSDTPALKTTPLADANPTDALVASVPSESQGSWREFLGNNRTGVLEERAFAISTSADQVTRRWDIGIGEGWSSFAVADGIAVTLEQRGEMECVTAYRLSDGQLLWLVEHEANHFQALGGGGPRSTPTITPATEFSPGKVYAQGATGTVWCLNLSDGKILWQRDLLEITSWNQEDSEAAISWGRSGSPLMVDNLCVLPLGGPDSESDAGRSLIALDAATGETRWRAGEQQISYASPMVMTLGGQRQIVAVNEADITGHDIASGEVLWSFPWEGKSNSGANCAAAIPAGEDQFLIGKGYGGGSSLIEVTRTDTPSASDTASSETSDFVVNEIWHSSRILKTKFNHALVQDGIAYALSNGALQAVEIESGKRLWEQSRRDRFGQGQAILVEDVLVVQAEEGEVVLVAAEPDDYRELLRIPALQHKTWNIPTVVGNLILVRNAHQAIALELPQ</sequence>
<dbReference type="SUPFAM" id="SSF50998">
    <property type="entry name" value="Quinoprotein alcohol dehydrogenase-like"/>
    <property type="match status" value="1"/>
</dbReference>
<protein>
    <submittedName>
        <fullName evidence="4">Membrane bound PQQ-employing oxidoreductase</fullName>
    </submittedName>
</protein>
<keyword evidence="2" id="KW-0472">Membrane</keyword>
<dbReference type="PANTHER" id="PTHR34512">
    <property type="entry name" value="CELL SURFACE PROTEIN"/>
    <property type="match status" value="1"/>
</dbReference>
<keyword evidence="2" id="KW-1133">Transmembrane helix</keyword>
<evidence type="ECO:0000313" key="4">
    <source>
        <dbReference type="EMBL" id="KLU04945.1"/>
    </source>
</evidence>
<organism evidence="4 5">
    <name type="scientific">Rhodopirellula islandica</name>
    <dbReference type="NCBI Taxonomy" id="595434"/>
    <lineage>
        <taxon>Bacteria</taxon>
        <taxon>Pseudomonadati</taxon>
        <taxon>Planctomycetota</taxon>
        <taxon>Planctomycetia</taxon>
        <taxon>Pirellulales</taxon>
        <taxon>Pirellulaceae</taxon>
        <taxon>Rhodopirellula</taxon>
    </lineage>
</organism>
<dbReference type="InterPro" id="IPR002372">
    <property type="entry name" value="PQQ_rpt_dom"/>
</dbReference>
<evidence type="ECO:0000256" key="1">
    <source>
        <dbReference type="SAM" id="MobiDB-lite"/>
    </source>
</evidence>
<feature type="transmembrane region" description="Helical" evidence="2">
    <location>
        <begin position="39"/>
        <end position="57"/>
    </location>
</feature>
<dbReference type="Pfam" id="PF13360">
    <property type="entry name" value="PQQ_2"/>
    <property type="match status" value="2"/>
</dbReference>
<evidence type="ECO:0000313" key="5">
    <source>
        <dbReference type="Proteomes" id="UP000036367"/>
    </source>
</evidence>
<dbReference type="Gene3D" id="2.130.10.10">
    <property type="entry name" value="YVTN repeat-like/Quinoprotein amine dehydrogenase"/>
    <property type="match status" value="1"/>
</dbReference>
<dbReference type="Proteomes" id="UP000036367">
    <property type="component" value="Unassembled WGS sequence"/>
</dbReference>
<feature type="transmembrane region" description="Helical" evidence="2">
    <location>
        <begin position="99"/>
        <end position="118"/>
    </location>
</feature>